<dbReference type="PANTHER" id="PTHR43523">
    <property type="entry name" value="GLUCOSE-1-PHOSPHATE ADENYLYLTRANSFERASE-RELATED"/>
    <property type="match status" value="1"/>
</dbReference>
<dbReference type="Pfam" id="PF24894">
    <property type="entry name" value="Hexapep_GlmU"/>
    <property type="match status" value="1"/>
</dbReference>
<dbReference type="InterPro" id="IPR011831">
    <property type="entry name" value="ADP-Glc_PPase"/>
</dbReference>
<keyword evidence="2" id="KW-0320">Glycogen biosynthesis</keyword>
<dbReference type="AlphaFoldDB" id="A0A135L3H9"/>
<dbReference type="Gene3D" id="2.160.10.10">
    <property type="entry name" value="Hexapeptide repeat proteins"/>
    <property type="match status" value="1"/>
</dbReference>
<comment type="similarity">
    <text evidence="1">Belongs to the bacterial/plant glucose-1-phosphate adenylyltransferase family.</text>
</comment>
<feature type="domain" description="Nucleotidyl transferase" evidence="3">
    <location>
        <begin position="17"/>
        <end position="151"/>
    </location>
</feature>
<dbReference type="InterPro" id="IPR056818">
    <property type="entry name" value="GlmU/GlgC-like_hexapep"/>
</dbReference>
<dbReference type="CDD" id="cd04651">
    <property type="entry name" value="LbH_G1P_AT_C"/>
    <property type="match status" value="1"/>
</dbReference>
<dbReference type="Gene3D" id="3.90.550.10">
    <property type="entry name" value="Spore Coat Polysaccharide Biosynthesis Protein SpsA, Chain A"/>
    <property type="match status" value="1"/>
</dbReference>
<gene>
    <name evidence="5" type="ORF">U473_05640</name>
</gene>
<dbReference type="GO" id="GO:0008878">
    <property type="term" value="F:glucose-1-phosphate adenylyltransferase activity"/>
    <property type="evidence" value="ECO:0007669"/>
    <property type="project" value="InterPro"/>
</dbReference>
<dbReference type="InterPro" id="IPR029044">
    <property type="entry name" value="Nucleotide-diphossugar_trans"/>
</dbReference>
<dbReference type="GO" id="GO:0005978">
    <property type="term" value="P:glycogen biosynthetic process"/>
    <property type="evidence" value="ECO:0007669"/>
    <property type="project" value="UniProtKB-KW"/>
</dbReference>
<accession>A0A135L3H9</accession>
<dbReference type="NCBIfam" id="TIGR02092">
    <property type="entry name" value="glgD"/>
    <property type="match status" value="1"/>
</dbReference>
<proteinExistence type="inferred from homology"/>
<dbReference type="SUPFAM" id="SSF51161">
    <property type="entry name" value="Trimeric LpxA-like enzymes"/>
    <property type="match status" value="1"/>
</dbReference>
<dbReference type="InterPro" id="IPR005835">
    <property type="entry name" value="NTP_transferase_dom"/>
</dbReference>
<keyword evidence="5" id="KW-0808">Transferase</keyword>
<dbReference type="STRING" id="1413211.U473_05640"/>
<sequence length="364" mass="41944">MENVMGVINLVNEKEGLKELTLHRHLSAVPFGGRYRLIDFPLSNMVNSGINDVAVFTKGKYRALIDHLGKGKDWDLDRNRGGLYLLPPFNQSSDQLKGDLQYFYEHFDYFYRGKQDYVLLSNGHLIFNMDYRSAFEFHQKVGADITILYKEIENEIDEFKNCRRIQVNEQNRLLSFEPSNKVFMEVIILEKSLLLDLIKSNIEKGLYHLIIDGIGRNLSQLQVYGYPYQGYLANIDSIQTYHQRNMDLLNPQLWKSLFFEPHQISTKVKNEPPTKYLRESNVTNTIVANGCVIEGTIENSILFRGVKVHKGAQIKNSIILQKCEIGENARLENVILDKEVRVTMGQHLKGNVESPIVVGKRMTV</sequence>
<evidence type="ECO:0000256" key="2">
    <source>
        <dbReference type="ARBA" id="ARBA00023056"/>
    </source>
</evidence>
<dbReference type="PANTHER" id="PTHR43523:SF6">
    <property type="entry name" value="GLYCOGEN BIOSYNTHESIS PROTEIN GLGD"/>
    <property type="match status" value="1"/>
</dbReference>
<dbReference type="RefSeq" id="WP_068724196.1">
    <property type="nucleotide sequence ID" value="NZ_LSKU01000001.1"/>
</dbReference>
<dbReference type="CDD" id="cd02508">
    <property type="entry name" value="ADP_Glucose_PP"/>
    <property type="match status" value="1"/>
</dbReference>
<dbReference type="InterPro" id="IPR011004">
    <property type="entry name" value="Trimer_LpxA-like_sf"/>
</dbReference>
<evidence type="ECO:0000313" key="5">
    <source>
        <dbReference type="EMBL" id="KXG43552.1"/>
    </source>
</evidence>
<protein>
    <submittedName>
        <fullName evidence="5">Glucose-1-phosphate adenylyltransferase</fullName>
    </submittedName>
</protein>
<name>A0A135L3H9_9BACI</name>
<organism evidence="5 6">
    <name type="scientific">Tepidibacillus decaturensis</name>
    <dbReference type="NCBI Taxonomy" id="1413211"/>
    <lineage>
        <taxon>Bacteria</taxon>
        <taxon>Bacillati</taxon>
        <taxon>Bacillota</taxon>
        <taxon>Bacilli</taxon>
        <taxon>Bacillales</taxon>
        <taxon>Bacillaceae</taxon>
        <taxon>Tepidibacillus</taxon>
    </lineage>
</organism>
<dbReference type="Proteomes" id="UP000070352">
    <property type="component" value="Unassembled WGS sequence"/>
</dbReference>
<feature type="domain" description="Glucose-1-phosphate adenylyltransferase/Bifunctional protein GlmU-like C-terminal hexapeptide" evidence="4">
    <location>
        <begin position="278"/>
        <end position="347"/>
    </location>
</feature>
<reference evidence="5 6" key="1">
    <citation type="submission" date="2016-02" db="EMBL/GenBank/DDBJ databases">
        <title>Draft Genome for Tepidibacillus decaturensis nov. sp. Strain Z9, an Anaerobic, Moderately Thermophilic and Heterotrophic Bacterium from Deep Subsurface of the Illinois Basin, USA.</title>
        <authorList>
            <person name="Dong Y."/>
            <person name="Chang J.Y."/>
            <person name="Sanford R."/>
            <person name="Fouke B.W."/>
        </authorList>
    </citation>
    <scope>NUCLEOTIDE SEQUENCE [LARGE SCALE GENOMIC DNA]</scope>
    <source>
        <strain evidence="5 6">Z9</strain>
    </source>
</reference>
<dbReference type="InterPro" id="IPR011832">
    <property type="entry name" value="GlgDAde_trans"/>
</dbReference>
<evidence type="ECO:0000313" key="6">
    <source>
        <dbReference type="Proteomes" id="UP000070352"/>
    </source>
</evidence>
<evidence type="ECO:0000259" key="3">
    <source>
        <dbReference type="Pfam" id="PF00483"/>
    </source>
</evidence>
<comment type="caution">
    <text evidence="5">The sequence shown here is derived from an EMBL/GenBank/DDBJ whole genome shotgun (WGS) entry which is preliminary data.</text>
</comment>
<evidence type="ECO:0000259" key="4">
    <source>
        <dbReference type="Pfam" id="PF24894"/>
    </source>
</evidence>
<dbReference type="OrthoDB" id="9801810at2"/>
<dbReference type="EMBL" id="LSKU01000001">
    <property type="protein sequence ID" value="KXG43552.1"/>
    <property type="molecule type" value="Genomic_DNA"/>
</dbReference>
<dbReference type="SUPFAM" id="SSF53448">
    <property type="entry name" value="Nucleotide-diphospho-sugar transferases"/>
    <property type="match status" value="1"/>
</dbReference>
<keyword evidence="6" id="KW-1185">Reference proteome</keyword>
<dbReference type="Pfam" id="PF00483">
    <property type="entry name" value="NTP_transferase"/>
    <property type="match status" value="1"/>
</dbReference>
<keyword evidence="5" id="KW-0548">Nucleotidyltransferase</keyword>
<evidence type="ECO:0000256" key="1">
    <source>
        <dbReference type="ARBA" id="ARBA00010443"/>
    </source>
</evidence>